<feature type="domain" description="HU" evidence="3">
    <location>
        <begin position="1"/>
        <end position="114"/>
    </location>
</feature>
<evidence type="ECO:0000256" key="1">
    <source>
        <dbReference type="ARBA" id="ARBA00023125"/>
    </source>
</evidence>
<protein>
    <submittedName>
        <fullName evidence="4">HU family DNA-binding protein</fullName>
    </submittedName>
</protein>
<accession>A0A930HKH0</accession>
<dbReference type="EMBL" id="JABZSJ010000001">
    <property type="protein sequence ID" value="MBF1383371.1"/>
    <property type="molecule type" value="Genomic_DNA"/>
</dbReference>
<organism evidence="4 5">
    <name type="scientific">Prevotella aurantiaca</name>
    <dbReference type="NCBI Taxonomy" id="596085"/>
    <lineage>
        <taxon>Bacteria</taxon>
        <taxon>Pseudomonadati</taxon>
        <taxon>Bacteroidota</taxon>
        <taxon>Bacteroidia</taxon>
        <taxon>Bacteroidales</taxon>
        <taxon>Prevotellaceae</taxon>
        <taxon>Prevotella</taxon>
    </lineage>
</organism>
<feature type="region of interest" description="Disordered" evidence="2">
    <location>
        <begin position="135"/>
        <end position="162"/>
    </location>
</feature>
<evidence type="ECO:0000256" key="2">
    <source>
        <dbReference type="SAM" id="MobiDB-lite"/>
    </source>
</evidence>
<dbReference type="Proteomes" id="UP000771736">
    <property type="component" value="Unassembled WGS sequence"/>
</dbReference>
<keyword evidence="1 4" id="KW-0238">DNA-binding</keyword>
<dbReference type="AlphaFoldDB" id="A0A930HKH0"/>
<dbReference type="Gene3D" id="4.10.520.10">
    <property type="entry name" value="IHF-like DNA-binding proteins"/>
    <property type="match status" value="1"/>
</dbReference>
<reference evidence="4" key="1">
    <citation type="submission" date="2020-04" db="EMBL/GenBank/DDBJ databases">
        <title>Deep metagenomics examines the oral microbiome during advanced dental caries in children, revealing novel taxa and co-occurrences with host molecules.</title>
        <authorList>
            <person name="Baker J.L."/>
            <person name="Morton J.T."/>
            <person name="Dinis M."/>
            <person name="Alvarez R."/>
            <person name="Tran N.C."/>
            <person name="Knight R."/>
            <person name="Edlund A."/>
        </authorList>
    </citation>
    <scope>NUCLEOTIDE SEQUENCE</scope>
    <source>
        <strain evidence="4">JCVI_44_bin.5</strain>
    </source>
</reference>
<dbReference type="InterPro" id="IPR041607">
    <property type="entry name" value="HU-HIG"/>
</dbReference>
<dbReference type="InterPro" id="IPR010992">
    <property type="entry name" value="IHF-like_DNA-bd_dom_sf"/>
</dbReference>
<name>A0A930HKH0_9BACT</name>
<dbReference type="InterPro" id="IPR005902">
    <property type="entry name" value="HU_DNA-bd_put"/>
</dbReference>
<dbReference type="Pfam" id="PF18291">
    <property type="entry name" value="HU-HIG"/>
    <property type="match status" value="1"/>
</dbReference>
<gene>
    <name evidence="4" type="ORF">HXN26_00720</name>
</gene>
<dbReference type="RefSeq" id="WP_024999797.1">
    <property type="nucleotide sequence ID" value="NZ_CAJPLR010000072.1"/>
</dbReference>
<evidence type="ECO:0000313" key="4">
    <source>
        <dbReference type="EMBL" id="MBF1383371.1"/>
    </source>
</evidence>
<sequence>MSIKYKLYQLKNKTSQRNGYWYARAAYIGTVGTKQLATRISERCTVTEPDILAVISALVSEMSHNLQNGMRVKLNDFGTFKLSISSEGVKELKDFSAVKHIKRPHVLFQPETHVGADKVRIKNFISGVKVEELESYEGTPKSKKNGKKPSGGGAEGGHQPHP</sequence>
<dbReference type="GO" id="GO:0003677">
    <property type="term" value="F:DNA binding"/>
    <property type="evidence" value="ECO:0007669"/>
    <property type="project" value="UniProtKB-KW"/>
</dbReference>
<evidence type="ECO:0000313" key="5">
    <source>
        <dbReference type="Proteomes" id="UP000771736"/>
    </source>
</evidence>
<evidence type="ECO:0000259" key="3">
    <source>
        <dbReference type="Pfam" id="PF18291"/>
    </source>
</evidence>
<dbReference type="NCBIfam" id="TIGR01201">
    <property type="entry name" value="HU_rel"/>
    <property type="match status" value="1"/>
</dbReference>
<dbReference type="SUPFAM" id="SSF47729">
    <property type="entry name" value="IHF-like DNA-binding proteins"/>
    <property type="match status" value="1"/>
</dbReference>
<comment type="caution">
    <text evidence="4">The sequence shown here is derived from an EMBL/GenBank/DDBJ whole genome shotgun (WGS) entry which is preliminary data.</text>
</comment>
<proteinExistence type="predicted"/>